<keyword evidence="5 6" id="KW-0472">Membrane</keyword>
<keyword evidence="3 6" id="KW-0812">Transmembrane</keyword>
<keyword evidence="4 6" id="KW-1133">Transmembrane helix</keyword>
<dbReference type="Pfam" id="PF03772">
    <property type="entry name" value="Competence"/>
    <property type="match status" value="1"/>
</dbReference>
<evidence type="ECO:0000256" key="2">
    <source>
        <dbReference type="ARBA" id="ARBA00022475"/>
    </source>
</evidence>
<evidence type="ECO:0000259" key="7">
    <source>
        <dbReference type="Pfam" id="PF03772"/>
    </source>
</evidence>
<dbReference type="EMBL" id="LCFA01000001">
    <property type="protein sequence ID" value="KKS83077.1"/>
    <property type="molecule type" value="Genomic_DNA"/>
</dbReference>
<proteinExistence type="predicted"/>
<feature type="transmembrane region" description="Helical" evidence="6">
    <location>
        <begin position="259"/>
        <end position="292"/>
    </location>
</feature>
<feature type="transmembrane region" description="Helical" evidence="6">
    <location>
        <begin position="6"/>
        <end position="23"/>
    </location>
</feature>
<dbReference type="AlphaFoldDB" id="A0A0G1CBY9"/>
<reference evidence="8 9" key="1">
    <citation type="journal article" date="2015" name="Nature">
        <title>rRNA introns, odd ribosomes, and small enigmatic genomes across a large radiation of phyla.</title>
        <authorList>
            <person name="Brown C.T."/>
            <person name="Hug L.A."/>
            <person name="Thomas B.C."/>
            <person name="Sharon I."/>
            <person name="Castelle C.J."/>
            <person name="Singh A."/>
            <person name="Wilkins M.J."/>
            <person name="Williams K.H."/>
            <person name="Banfield J.F."/>
        </authorList>
    </citation>
    <scope>NUCLEOTIDE SEQUENCE [LARGE SCALE GENOMIC DNA]</scope>
</reference>
<evidence type="ECO:0000313" key="8">
    <source>
        <dbReference type="EMBL" id="KKS83077.1"/>
    </source>
</evidence>
<protein>
    <submittedName>
        <fullName evidence="8">ComEC</fullName>
    </submittedName>
</protein>
<dbReference type="GO" id="GO:0005886">
    <property type="term" value="C:plasma membrane"/>
    <property type="evidence" value="ECO:0007669"/>
    <property type="project" value="UniProtKB-SubCell"/>
</dbReference>
<gene>
    <name evidence="8" type="ORF">UV58_C0001G0004</name>
</gene>
<feature type="transmembrane region" description="Helical" evidence="6">
    <location>
        <begin position="391"/>
        <end position="415"/>
    </location>
</feature>
<dbReference type="Proteomes" id="UP000034810">
    <property type="component" value="Unassembled WGS sequence"/>
</dbReference>
<keyword evidence="2" id="KW-1003">Cell membrane</keyword>
<dbReference type="PANTHER" id="PTHR30619">
    <property type="entry name" value="DNA INTERNALIZATION/COMPETENCE PROTEIN COMEC/REC2"/>
    <property type="match status" value="1"/>
</dbReference>
<organism evidence="8 9">
    <name type="scientific">Candidatus Wolfebacteria bacterium GW2011_GWC1_43_10</name>
    <dbReference type="NCBI Taxonomy" id="1619011"/>
    <lineage>
        <taxon>Bacteria</taxon>
        <taxon>Candidatus Wolfeibacteriota</taxon>
    </lineage>
</organism>
<dbReference type="InterPro" id="IPR052159">
    <property type="entry name" value="Competence_DNA_uptake"/>
</dbReference>
<feature type="transmembrane region" description="Helical" evidence="6">
    <location>
        <begin position="361"/>
        <end position="379"/>
    </location>
</feature>
<feature type="transmembrane region" description="Helical" evidence="6">
    <location>
        <begin position="327"/>
        <end position="349"/>
    </location>
</feature>
<feature type="transmembrane region" description="Helical" evidence="6">
    <location>
        <begin position="52"/>
        <end position="72"/>
    </location>
</feature>
<feature type="transmembrane region" description="Helical" evidence="6">
    <location>
        <begin position="445"/>
        <end position="465"/>
    </location>
</feature>
<evidence type="ECO:0000313" key="9">
    <source>
        <dbReference type="Proteomes" id="UP000034810"/>
    </source>
</evidence>
<feature type="transmembrane region" description="Helical" evidence="6">
    <location>
        <begin position="230"/>
        <end position="253"/>
    </location>
</feature>
<name>A0A0G1CBY9_9BACT</name>
<evidence type="ECO:0000256" key="6">
    <source>
        <dbReference type="SAM" id="Phobius"/>
    </source>
</evidence>
<evidence type="ECO:0000256" key="3">
    <source>
        <dbReference type="ARBA" id="ARBA00022692"/>
    </source>
</evidence>
<evidence type="ECO:0000256" key="1">
    <source>
        <dbReference type="ARBA" id="ARBA00004651"/>
    </source>
</evidence>
<feature type="transmembrane region" description="Helical" evidence="6">
    <location>
        <begin position="28"/>
        <end position="46"/>
    </location>
</feature>
<evidence type="ECO:0000256" key="5">
    <source>
        <dbReference type="ARBA" id="ARBA00023136"/>
    </source>
</evidence>
<evidence type="ECO:0000256" key="4">
    <source>
        <dbReference type="ARBA" id="ARBA00022989"/>
    </source>
</evidence>
<dbReference type="InterPro" id="IPR004477">
    <property type="entry name" value="ComEC_N"/>
</dbReference>
<accession>A0A0G1CBY9</accession>
<dbReference type="PANTHER" id="PTHR30619:SF7">
    <property type="entry name" value="BETA-LACTAMASE DOMAIN PROTEIN"/>
    <property type="match status" value="1"/>
</dbReference>
<feature type="domain" description="ComEC/Rec2-related protein" evidence="7">
    <location>
        <begin position="206"/>
        <end position="465"/>
    </location>
</feature>
<dbReference type="NCBIfam" id="TIGR00360">
    <property type="entry name" value="ComEC_N-term"/>
    <property type="match status" value="1"/>
</dbReference>
<comment type="caution">
    <text evidence="8">The sequence shown here is derived from an EMBL/GenBank/DDBJ whole genome shotgun (WGS) entry which is preliminary data.</text>
</comment>
<sequence length="482" mass="53625">MTLGNKIFWLFLFFIVGVFLSSLEIKIIYLVLGELVVVLAFLFLGIHKSSKTFLILAVLSVLFLVGAVYENVFDYYRFQKNLPEYDIQKVIEGRIVSYPKSTGKSISFLLKTDERKIISVTTTIFDNFSYGDSVRLESAISRLNEKNSYLKKDGVVGTVPFPKIIERKASQEFSFRKELFKLRENFVSVFNKILNRNESSLMSGILLGQESTQFPSDLKLAMKNSGTTHLVALSGYNILILINAIYFALGFVFKRKTNFIVSLLAIVVFVIMTGGEASVVRAALMGALVLLAQNANRVYNFKNSVAAAAFAMILFNPKVIVFDVGFVLSFLALFGIVYLASSLNALVLFKNEFWDGVKKTFFETFSAQVMVIPVLAAYFGGFSLSGLLSNVIILSLVPITMLAGFLVGLAGMIFLPLAKIGGIVLWPLLSFETTVIEFFGSWSLVSVSLGAAGVVFYYLTALFFVRKLFLKAKERELNFGFV</sequence>
<feature type="transmembrane region" description="Helical" evidence="6">
    <location>
        <begin position="304"/>
        <end position="321"/>
    </location>
</feature>
<comment type="subcellular location">
    <subcellularLocation>
        <location evidence="1">Cell membrane</location>
        <topology evidence="1">Multi-pass membrane protein</topology>
    </subcellularLocation>
</comment>